<dbReference type="InterPro" id="IPR005959">
    <property type="entry name" value="Fumarylacetoacetase"/>
</dbReference>
<dbReference type="InterPro" id="IPR036663">
    <property type="entry name" value="Fumarylacetoacetase_C_sf"/>
</dbReference>
<dbReference type="SUPFAM" id="SSF63433">
    <property type="entry name" value="Fumarylacetoacetate hydrolase, FAH, N-terminal domain"/>
    <property type="match status" value="1"/>
</dbReference>
<dbReference type="EC" id="3.7.1.2" evidence="4"/>
<dbReference type="Pfam" id="PF09298">
    <property type="entry name" value="FAA_hydrolase_N"/>
    <property type="match status" value="1"/>
</dbReference>
<keyword evidence="7" id="KW-0106">Calcium</keyword>
<accession>A0ABS3KVT7</accession>
<evidence type="ECO:0000256" key="8">
    <source>
        <dbReference type="ARBA" id="ARBA00022842"/>
    </source>
</evidence>
<dbReference type="PANTHER" id="PTHR43069:SF2">
    <property type="entry name" value="FUMARYLACETOACETASE"/>
    <property type="match status" value="1"/>
</dbReference>
<evidence type="ECO:0000259" key="11">
    <source>
        <dbReference type="Pfam" id="PF01557"/>
    </source>
</evidence>
<keyword evidence="14" id="KW-1185">Reference proteome</keyword>
<comment type="pathway">
    <text evidence="3">Amino-acid degradation; L-phenylalanine degradation; acetoacetate and fumarate from L-phenylalanine: step 6/6.</text>
</comment>
<keyword evidence="10" id="KW-0585">Phenylalanine catabolism</keyword>
<keyword evidence="9" id="KW-0828">Tyrosine catabolism</keyword>
<evidence type="ECO:0000256" key="3">
    <source>
        <dbReference type="ARBA" id="ARBA00004782"/>
    </source>
</evidence>
<feature type="domain" description="Fumarylacetoacetase N-terminal" evidence="12">
    <location>
        <begin position="37"/>
        <end position="137"/>
    </location>
</feature>
<comment type="cofactor">
    <cofactor evidence="1">
        <name>Ca(2+)</name>
        <dbReference type="ChEBI" id="CHEBI:29108"/>
    </cofactor>
</comment>
<protein>
    <recommendedName>
        <fullName evidence="4">fumarylacetoacetase</fullName>
        <ecNumber evidence="4">3.7.1.2</ecNumber>
    </recommendedName>
</protein>
<name>A0ABS3KVT7_9PROT</name>
<evidence type="ECO:0000256" key="5">
    <source>
        <dbReference type="ARBA" id="ARBA00022723"/>
    </source>
</evidence>
<evidence type="ECO:0000259" key="12">
    <source>
        <dbReference type="Pfam" id="PF09298"/>
    </source>
</evidence>
<proteinExistence type="predicted"/>
<evidence type="ECO:0000256" key="1">
    <source>
        <dbReference type="ARBA" id="ARBA00001913"/>
    </source>
</evidence>
<evidence type="ECO:0000313" key="14">
    <source>
        <dbReference type="Proteomes" id="UP001518989"/>
    </source>
</evidence>
<evidence type="ECO:0000256" key="6">
    <source>
        <dbReference type="ARBA" id="ARBA00022801"/>
    </source>
</evidence>
<feature type="domain" description="Fumarylacetoacetase-like C-terminal" evidence="11">
    <location>
        <begin position="151"/>
        <end position="441"/>
    </location>
</feature>
<keyword evidence="5" id="KW-0479">Metal-binding</keyword>
<sequence>MPALNETTAPGGVDATHDAALRCWVARADGHADFPIQNLPFGVFSPGAQAPLRGGVAIGDSILELGAALRAGLFTGEAERAASAAAGENLNAFLAMGAAPRQALRARLSAMLSAGSPDQRMAEGCLHRAADCTLHLPARVGDYTDFYVGIHHATNVGRVFRPDNPLLPNYKYVPIGYHGRASSLRVSGTDVRRPKGQLKAADADAPRFAPCEKLDYELELGIWIGPGNPLGQPVPVAEAAQQVAGYCLLNDWSARDIQAWEYQPLGPFLAKNFGSTISAWVVTPEALAPFRIAQPARPDGDPAPLPHLLDEADQRQGAFDIQLEVLISTPLMREKGLPPHRLSRSNTRHMYWTVAQMVAHHTSGGCNLNPGDLLGSGTISAPDAAGFGSLLETTRAGKEPVTLSSGETRSFLKDGDEIVLRARAVRDGAVSIGFGECRARILPAV</sequence>
<dbReference type="PANTHER" id="PTHR43069">
    <property type="entry name" value="FUMARYLACETOACETASE"/>
    <property type="match status" value="1"/>
</dbReference>
<evidence type="ECO:0000256" key="10">
    <source>
        <dbReference type="ARBA" id="ARBA00023232"/>
    </source>
</evidence>
<evidence type="ECO:0000256" key="2">
    <source>
        <dbReference type="ARBA" id="ARBA00001946"/>
    </source>
</evidence>
<reference evidence="13 14" key="1">
    <citation type="submission" date="2020-09" db="EMBL/GenBank/DDBJ databases">
        <title>Roseomonas.</title>
        <authorList>
            <person name="Zhu W."/>
        </authorList>
    </citation>
    <scope>NUCLEOTIDE SEQUENCE [LARGE SCALE GENOMIC DNA]</scope>
    <source>
        <strain evidence="13 14">573</strain>
    </source>
</reference>
<dbReference type="EMBL" id="JACTNG010000010">
    <property type="protein sequence ID" value="MBO1080733.1"/>
    <property type="molecule type" value="Genomic_DNA"/>
</dbReference>
<comment type="cofactor">
    <cofactor evidence="2">
        <name>Mg(2+)</name>
        <dbReference type="ChEBI" id="CHEBI:18420"/>
    </cofactor>
</comment>
<dbReference type="NCBIfam" id="TIGR01266">
    <property type="entry name" value="fum_ac_acetase"/>
    <property type="match status" value="1"/>
</dbReference>
<organism evidence="13 14">
    <name type="scientific">Roseomonas haemaphysalidis</name>
    <dbReference type="NCBI Taxonomy" id="2768162"/>
    <lineage>
        <taxon>Bacteria</taxon>
        <taxon>Pseudomonadati</taxon>
        <taxon>Pseudomonadota</taxon>
        <taxon>Alphaproteobacteria</taxon>
        <taxon>Acetobacterales</taxon>
        <taxon>Roseomonadaceae</taxon>
        <taxon>Roseomonas</taxon>
    </lineage>
</organism>
<evidence type="ECO:0000256" key="4">
    <source>
        <dbReference type="ARBA" id="ARBA00012094"/>
    </source>
</evidence>
<evidence type="ECO:0000256" key="7">
    <source>
        <dbReference type="ARBA" id="ARBA00022837"/>
    </source>
</evidence>
<gene>
    <name evidence="13" type="primary">fahA</name>
    <name evidence="13" type="ORF">IAI61_16940</name>
</gene>
<dbReference type="Gene3D" id="2.30.30.230">
    <property type="entry name" value="Fumarylacetoacetase, N-terminal domain"/>
    <property type="match status" value="1"/>
</dbReference>
<evidence type="ECO:0000256" key="9">
    <source>
        <dbReference type="ARBA" id="ARBA00022878"/>
    </source>
</evidence>
<evidence type="ECO:0000313" key="13">
    <source>
        <dbReference type="EMBL" id="MBO1080733.1"/>
    </source>
</evidence>
<dbReference type="InterPro" id="IPR015377">
    <property type="entry name" value="Fumarylacetoacetase_N"/>
</dbReference>
<dbReference type="InterPro" id="IPR036462">
    <property type="entry name" value="Fumarylacetoacetase_N_sf"/>
</dbReference>
<dbReference type="GO" id="GO:0004334">
    <property type="term" value="F:fumarylacetoacetase activity"/>
    <property type="evidence" value="ECO:0007669"/>
    <property type="project" value="UniProtKB-EC"/>
</dbReference>
<keyword evidence="8" id="KW-0460">Magnesium</keyword>
<dbReference type="InterPro" id="IPR011234">
    <property type="entry name" value="Fumarylacetoacetase-like_C"/>
</dbReference>
<keyword evidence="6 13" id="KW-0378">Hydrolase</keyword>
<dbReference type="Pfam" id="PF01557">
    <property type="entry name" value="FAA_hydrolase"/>
    <property type="match status" value="1"/>
</dbReference>
<dbReference type="Gene3D" id="3.90.850.10">
    <property type="entry name" value="Fumarylacetoacetase-like, C-terminal domain"/>
    <property type="match status" value="1"/>
</dbReference>
<comment type="caution">
    <text evidence="13">The sequence shown here is derived from an EMBL/GenBank/DDBJ whole genome shotgun (WGS) entry which is preliminary data.</text>
</comment>
<dbReference type="Proteomes" id="UP001518989">
    <property type="component" value="Unassembled WGS sequence"/>
</dbReference>
<dbReference type="SUPFAM" id="SSF56529">
    <property type="entry name" value="FAH"/>
    <property type="match status" value="1"/>
</dbReference>